<gene>
    <name evidence="2" type="primary">CCDC148</name>
</gene>
<evidence type="ECO:0000313" key="1">
    <source>
        <dbReference type="Proteomes" id="UP001732780"/>
    </source>
</evidence>
<sequence length="672" mass="79689">MCAASASSERRSEVQRQKGVMKKYVRESSVKRLRSASVVSSDPSSQNGEADTENMNKTDRPFMTIQRNDSSDNLVFHMKNGIRSIKYKPVDYQQLYALTEAKKLASASTELKIRKAVQTSKISKEQTLIKQHKQVWWQEHQRLNEVRCKMECEIKSFLNEENIGNECLSDLLNFERELAEQWCIYLENVIHPIQQLREDLKYRLHPISQCSHSQSEFNSVKVLEEVDSVKKQLKAVFERLSLEQQKIENNLSEWSVQILDHSSEEGINLLSELPMEFETLECPYSDLKSSILNEFCSFTEKYQKKLQDFDLQLEDVYRNFQLSDEDHWIFQAVLDQYPGDLCGRRTLYLDMLQRYFPRKSRHDLVEHEKYCDQYRFAKEQRRILISSWNKNRRDFIQKAVLTLAEACAAHEMESTMAKDRKKQQEVCADLKAKVLQWRAHQEEVARLEMEISVRRREKEEEKEKLWKKKELLQREEKKKKIRKYWAEKEQKWQEMEMRDLRRLEELKKLMAEQSVKDRERVKYRQELLEKRLMEKKEVALQEALEEERERRLAALRKQVTIVAQFDPVRMMSDTMASKARMGIGIEEEFILQKPLFTLNTYNEQQDDGTCSLEARNRGHLSVSYSSFQSSHTWDAQQPARKINGCQNHLWKGPERRGCQEGRREGCGAHPLP</sequence>
<reference evidence="2" key="1">
    <citation type="submission" date="2025-08" db="UniProtKB">
        <authorList>
            <consortium name="RefSeq"/>
        </authorList>
    </citation>
    <scope>IDENTIFICATION</scope>
    <source>
        <tissue evidence="2">Blood</tissue>
    </source>
</reference>
<evidence type="ECO:0000313" key="2">
    <source>
        <dbReference type="RefSeq" id="XP_074219819.1"/>
    </source>
</evidence>
<dbReference type="Proteomes" id="UP001732780">
    <property type="component" value="Chromosome 5"/>
</dbReference>
<accession>A0AC58QBZ8</accession>
<keyword evidence="1" id="KW-1185">Reference proteome</keyword>
<proteinExistence type="predicted"/>
<protein>
    <submittedName>
        <fullName evidence="2">Coiled-coil domain-containing protein 148 isoform X1</fullName>
    </submittedName>
</protein>
<dbReference type="RefSeq" id="XP_074219819.1">
    <property type="nucleotide sequence ID" value="XM_074363718.1"/>
</dbReference>
<name>A0AC58QBZ8_CAMBA</name>
<organism evidence="1 2">
    <name type="scientific">Camelus bactrianus</name>
    <name type="common">Bactrian camel</name>
    <dbReference type="NCBI Taxonomy" id="9837"/>
    <lineage>
        <taxon>Eukaryota</taxon>
        <taxon>Metazoa</taxon>
        <taxon>Chordata</taxon>
        <taxon>Craniata</taxon>
        <taxon>Vertebrata</taxon>
        <taxon>Euteleostomi</taxon>
        <taxon>Mammalia</taxon>
        <taxon>Eutheria</taxon>
        <taxon>Laurasiatheria</taxon>
        <taxon>Artiodactyla</taxon>
        <taxon>Tylopoda</taxon>
        <taxon>Camelidae</taxon>
        <taxon>Camelus</taxon>
    </lineage>
</organism>